<evidence type="ECO:0000313" key="5">
    <source>
        <dbReference type="EMBL" id="SDF54501.1"/>
    </source>
</evidence>
<dbReference type="GO" id="GO:0009307">
    <property type="term" value="P:DNA restriction-modification system"/>
    <property type="evidence" value="ECO:0007669"/>
    <property type="project" value="UniProtKB-KW"/>
</dbReference>
<dbReference type="InterPro" id="IPR000055">
    <property type="entry name" value="Restrct_endonuc_typeI_TRD"/>
</dbReference>
<keyword evidence="2" id="KW-0680">Restriction system</keyword>
<evidence type="ECO:0000313" key="6">
    <source>
        <dbReference type="EMBL" id="TWS06300.1"/>
    </source>
</evidence>
<dbReference type="RefSeq" id="WP_010563444.1">
    <property type="nucleotide sequence ID" value="NZ_LT629689.1"/>
</dbReference>
<evidence type="ECO:0000256" key="1">
    <source>
        <dbReference type="ARBA" id="ARBA00010923"/>
    </source>
</evidence>
<evidence type="ECO:0000313" key="7">
    <source>
        <dbReference type="Proteomes" id="UP000182858"/>
    </source>
</evidence>
<organism evidence="6 8">
    <name type="scientific">Pseudomonas extremaustralis</name>
    <dbReference type="NCBI Taxonomy" id="359110"/>
    <lineage>
        <taxon>Bacteria</taxon>
        <taxon>Pseudomonadati</taxon>
        <taxon>Pseudomonadota</taxon>
        <taxon>Gammaproteobacteria</taxon>
        <taxon>Pseudomonadales</taxon>
        <taxon>Pseudomonadaceae</taxon>
        <taxon>Pseudomonas</taxon>
    </lineage>
</organism>
<keyword evidence="6" id="KW-0255">Endonuclease</keyword>
<evidence type="ECO:0000313" key="8">
    <source>
        <dbReference type="Proteomes" id="UP000317951"/>
    </source>
</evidence>
<dbReference type="SUPFAM" id="SSF116734">
    <property type="entry name" value="DNA methylase specificity domain"/>
    <property type="match status" value="2"/>
</dbReference>
<proteinExistence type="inferred from homology"/>
<dbReference type="Gene3D" id="3.90.220.20">
    <property type="entry name" value="DNA methylase specificity domains"/>
    <property type="match status" value="2"/>
</dbReference>
<reference evidence="6 8" key="2">
    <citation type="submission" date="2019-06" db="EMBL/GenBank/DDBJ databases">
        <title>Pseudomonas bimorpha sp. nov. isolated from bovine raw milk and skim milk concentrate.</title>
        <authorList>
            <person name="Hofmann K."/>
            <person name="Huptas C."/>
            <person name="Doll E."/>
            <person name="Scherer S."/>
            <person name="Wenning M."/>
        </authorList>
    </citation>
    <scope>NUCLEOTIDE SEQUENCE [LARGE SCALE GENOMIC DNA]</scope>
    <source>
        <strain evidence="6 8">DSM 17835</strain>
    </source>
</reference>
<dbReference type="InterPro" id="IPR052021">
    <property type="entry name" value="Type-I_RS_S_subunit"/>
</dbReference>
<dbReference type="Gene3D" id="1.10.287.1120">
    <property type="entry name" value="Bipartite methylase S protein"/>
    <property type="match status" value="1"/>
</dbReference>
<dbReference type="Pfam" id="PF01420">
    <property type="entry name" value="Methylase_S"/>
    <property type="match status" value="2"/>
</dbReference>
<sequence length="414" mass="46194">MSGNDKRPLVPLLRFSEFRNARGWSFQPLRTLAERSTRKNTDCELTRVLTNSAEYGVVDQRDFFDKDIANQGKLEGYYIVEKGAYVYNPRISATAPVGPISNNRIGTGLMSPLYTVFKFNNSRNDFYAHYFKSTHWYQYMRQSSSTGARHDRMSIANDDFMGLPLPVSSPEEQQKIADCLSSLDELITAETQKLNGLKMHKMSLMQQLFPREGETVPRLRFPEFRDAGEWKEVAFSTQVELISGLHLAPDEYSDTGEVPYFTGPSDYANDLSLVGKWAVRSTNTGCAGDILITVKGSGVGELLYLELEEVAMGRQLMAVRPRSAHGGFVFHFLATQRQRLVALASGNLIPGLSRGDILGLTMSVPERDEQQAIAECLSSLDNLAAAQSLKIDALKTHKKGLMQQLFPVLDAVQA</sequence>
<accession>A0A5C5QLD1</accession>
<dbReference type="PANTHER" id="PTHR30408:SF12">
    <property type="entry name" value="TYPE I RESTRICTION ENZYME MJAVIII SPECIFICITY SUBUNIT"/>
    <property type="match status" value="1"/>
</dbReference>
<dbReference type="InterPro" id="IPR044946">
    <property type="entry name" value="Restrct_endonuc_typeI_TRD_sf"/>
</dbReference>
<dbReference type="Proteomes" id="UP000317951">
    <property type="component" value="Unassembled WGS sequence"/>
</dbReference>
<evidence type="ECO:0000256" key="3">
    <source>
        <dbReference type="ARBA" id="ARBA00023125"/>
    </source>
</evidence>
<keyword evidence="7" id="KW-1185">Reference proteome</keyword>
<dbReference type="GO" id="GO:0003677">
    <property type="term" value="F:DNA binding"/>
    <property type="evidence" value="ECO:0007669"/>
    <property type="project" value="UniProtKB-KW"/>
</dbReference>
<dbReference type="EMBL" id="LT629689">
    <property type="protein sequence ID" value="SDF54501.1"/>
    <property type="molecule type" value="Genomic_DNA"/>
</dbReference>
<name>A0A5C5QLD1_9PSED</name>
<feature type="domain" description="Type I restriction modification DNA specificity" evidence="4">
    <location>
        <begin position="239"/>
        <end position="384"/>
    </location>
</feature>
<evidence type="ECO:0000259" key="4">
    <source>
        <dbReference type="Pfam" id="PF01420"/>
    </source>
</evidence>
<keyword evidence="3" id="KW-0238">DNA-binding</keyword>
<dbReference type="AlphaFoldDB" id="A0A5C5QLD1"/>
<dbReference type="PANTHER" id="PTHR30408">
    <property type="entry name" value="TYPE-1 RESTRICTION ENZYME ECOKI SPECIFICITY PROTEIN"/>
    <property type="match status" value="1"/>
</dbReference>
<keyword evidence="6" id="KW-0540">Nuclease</keyword>
<evidence type="ECO:0000256" key="2">
    <source>
        <dbReference type="ARBA" id="ARBA00022747"/>
    </source>
</evidence>
<dbReference type="Proteomes" id="UP000182858">
    <property type="component" value="Chromosome I"/>
</dbReference>
<dbReference type="OrthoDB" id="9798929at2"/>
<dbReference type="EMBL" id="VFET01000003">
    <property type="protein sequence ID" value="TWS06300.1"/>
    <property type="molecule type" value="Genomic_DNA"/>
</dbReference>
<reference evidence="5 7" key="1">
    <citation type="submission" date="2016-10" db="EMBL/GenBank/DDBJ databases">
        <authorList>
            <person name="Varghese N."/>
            <person name="Submissions S."/>
        </authorList>
    </citation>
    <scope>NUCLEOTIDE SEQUENCE [LARGE SCALE GENOMIC DNA]</scope>
    <source>
        <strain evidence="5 7">DSM 17835</strain>
    </source>
</reference>
<keyword evidence="6" id="KW-0378">Hydrolase</keyword>
<protein>
    <submittedName>
        <fullName evidence="6">Restriction endonuclease subunit S</fullName>
    </submittedName>
    <submittedName>
        <fullName evidence="5">Type I restriction enzyme, S subunit</fullName>
    </submittedName>
</protein>
<dbReference type="GO" id="GO:0004519">
    <property type="term" value="F:endonuclease activity"/>
    <property type="evidence" value="ECO:0007669"/>
    <property type="project" value="UniProtKB-KW"/>
</dbReference>
<gene>
    <name evidence="6" type="ORF">FIV36_04040</name>
    <name evidence="5" type="ORF">SAMN05216591_3269</name>
</gene>
<comment type="similarity">
    <text evidence="1">Belongs to the type-I restriction system S methylase family.</text>
</comment>
<feature type="domain" description="Type I restriction modification DNA specificity" evidence="4">
    <location>
        <begin position="82"/>
        <end position="198"/>
    </location>
</feature>
<dbReference type="GeneID" id="78554685"/>